<evidence type="ECO:0000259" key="3">
    <source>
        <dbReference type="Pfam" id="PF01551"/>
    </source>
</evidence>
<gene>
    <name evidence="4" type="ORF">BDK89_1068</name>
</gene>
<sequence length="409" mass="42218">MAFAPHHVVVAGADDPAAVQAAREIQAARDRANAAAQALFDAESQIDVLSGEIELAEARLDDLEAEVGDMRDSLADVAVRRFVSGGVTSNPLLTPLDEVQASSRAAVLSSTATGDVLVSVDDFDAAIDEVNDARSDLERQRAQQLSAVEEYEQLRLNAEAEVVRLQEIEEQRLQDVAVQRELERQRQEQLAAEQAEQQRQAEAAAAAQPQDQPQAVSGGNSQAVADSGGSSDDSGGSDSSSDDAGSNDAGGSNDEPAPAPAPAPAPEPAPAPAPEPAPAPVTSGIACPVRGATGFADTWGAPRSGGRTHKGVDMISATGTPLVAVTSGRVNFKTNTLGGNAVWLYGNNGDSYYYAHLSAWEGSSRTVSKGEVIGYVGATGNAGVPHLHFEIHPGGGSAVNPYPAVRAAC</sequence>
<proteinExistence type="predicted"/>
<accession>A0A4R7HWL7</accession>
<protein>
    <submittedName>
        <fullName evidence="4">Septal ring factor EnvC (AmiA/AmiB activator)</fullName>
    </submittedName>
</protein>
<dbReference type="Gene3D" id="2.70.70.10">
    <property type="entry name" value="Glucose Permease (Domain IIA)"/>
    <property type="match status" value="1"/>
</dbReference>
<feature type="compositionally biased region" description="Low complexity" evidence="2">
    <location>
        <begin position="189"/>
        <end position="215"/>
    </location>
</feature>
<dbReference type="PANTHER" id="PTHR21666:SF268">
    <property type="entry name" value="PEPTIDASE M23 DOMAIN-CONTAINING PROTEIN"/>
    <property type="match status" value="1"/>
</dbReference>
<dbReference type="Proteomes" id="UP000294558">
    <property type="component" value="Unassembled WGS sequence"/>
</dbReference>
<dbReference type="Pfam" id="PF01551">
    <property type="entry name" value="Peptidase_M23"/>
    <property type="match status" value="1"/>
</dbReference>
<feature type="compositionally biased region" description="Pro residues" evidence="2">
    <location>
        <begin position="257"/>
        <end position="279"/>
    </location>
</feature>
<dbReference type="AlphaFoldDB" id="A0A4R7HWL7"/>
<organism evidence="4 5">
    <name type="scientific">Ilumatobacter fluminis</name>
    <dbReference type="NCBI Taxonomy" id="467091"/>
    <lineage>
        <taxon>Bacteria</taxon>
        <taxon>Bacillati</taxon>
        <taxon>Actinomycetota</taxon>
        <taxon>Acidimicrobiia</taxon>
        <taxon>Acidimicrobiales</taxon>
        <taxon>Ilumatobacteraceae</taxon>
        <taxon>Ilumatobacter</taxon>
    </lineage>
</organism>
<name>A0A4R7HWL7_9ACTN</name>
<feature type="domain" description="M23ase beta-sheet core" evidence="3">
    <location>
        <begin position="308"/>
        <end position="401"/>
    </location>
</feature>
<dbReference type="InterPro" id="IPR016047">
    <property type="entry name" value="M23ase_b-sheet_dom"/>
</dbReference>
<evidence type="ECO:0000313" key="4">
    <source>
        <dbReference type="EMBL" id="TDT15497.1"/>
    </source>
</evidence>
<reference evidence="4 5" key="1">
    <citation type="submission" date="2019-03" db="EMBL/GenBank/DDBJ databases">
        <title>Sequencing the genomes of 1000 actinobacteria strains.</title>
        <authorList>
            <person name="Klenk H.-P."/>
        </authorList>
    </citation>
    <scope>NUCLEOTIDE SEQUENCE [LARGE SCALE GENOMIC DNA]</scope>
    <source>
        <strain evidence="4 5">DSM 18936</strain>
    </source>
</reference>
<evidence type="ECO:0000313" key="5">
    <source>
        <dbReference type="Proteomes" id="UP000294558"/>
    </source>
</evidence>
<feature type="coiled-coil region" evidence="1">
    <location>
        <begin position="18"/>
        <end position="73"/>
    </location>
</feature>
<dbReference type="InterPro" id="IPR011055">
    <property type="entry name" value="Dup_hybrid_motif"/>
</dbReference>
<feature type="compositionally biased region" description="Low complexity" evidence="2">
    <location>
        <begin position="225"/>
        <end position="256"/>
    </location>
</feature>
<evidence type="ECO:0000256" key="2">
    <source>
        <dbReference type="SAM" id="MobiDB-lite"/>
    </source>
</evidence>
<comment type="caution">
    <text evidence="4">The sequence shown here is derived from an EMBL/GenBank/DDBJ whole genome shotgun (WGS) entry which is preliminary data.</text>
</comment>
<dbReference type="EMBL" id="SOAU01000001">
    <property type="protein sequence ID" value="TDT15497.1"/>
    <property type="molecule type" value="Genomic_DNA"/>
</dbReference>
<dbReference type="InterPro" id="IPR050570">
    <property type="entry name" value="Cell_wall_metabolism_enzyme"/>
</dbReference>
<feature type="region of interest" description="Disordered" evidence="2">
    <location>
        <begin position="189"/>
        <end position="285"/>
    </location>
</feature>
<keyword evidence="1" id="KW-0175">Coiled coil</keyword>
<evidence type="ECO:0000256" key="1">
    <source>
        <dbReference type="SAM" id="Coils"/>
    </source>
</evidence>
<dbReference type="CDD" id="cd12797">
    <property type="entry name" value="M23_peptidase"/>
    <property type="match status" value="1"/>
</dbReference>
<dbReference type="SUPFAM" id="SSF51261">
    <property type="entry name" value="Duplicated hybrid motif"/>
    <property type="match status" value="1"/>
</dbReference>
<keyword evidence="5" id="KW-1185">Reference proteome</keyword>
<dbReference type="GO" id="GO:0004222">
    <property type="term" value="F:metalloendopeptidase activity"/>
    <property type="evidence" value="ECO:0007669"/>
    <property type="project" value="TreeGrafter"/>
</dbReference>
<dbReference type="PANTHER" id="PTHR21666">
    <property type="entry name" value="PEPTIDASE-RELATED"/>
    <property type="match status" value="1"/>
</dbReference>